<sequence>MDHPYENTMLLPANYAVIPEDEMTYLGGGEEIILARIGNTYLTLDTEQAAQFCMNVVVNFGYLLTNASFNYISNLYQSGKTNGLSLAGTIYHTWGKLATPASKAAAIGVVGLAGISAGLKAYSIYNSLKNIYDDIFNPMPDFSGAETAAAA</sequence>
<evidence type="ECO:0000313" key="2">
    <source>
        <dbReference type="Proteomes" id="UP000220959"/>
    </source>
</evidence>
<accession>A0ACC9CXG4</accession>
<name>A0ACC9CXG4_9FIRM</name>
<comment type="caution">
    <text evidence="1">The sequence shown here is derived from an EMBL/GenBank/DDBJ whole genome shotgun (WGS) entry which is preliminary data.</text>
</comment>
<organism evidence="1 2">
    <name type="scientific">Faecalibacterium langellae</name>
    <dbReference type="NCBI Taxonomy" id="3435293"/>
    <lineage>
        <taxon>Bacteria</taxon>
        <taxon>Bacillati</taxon>
        <taxon>Bacillota</taxon>
        <taxon>Clostridia</taxon>
        <taxon>Eubacteriales</taxon>
        <taxon>Oscillospiraceae</taxon>
        <taxon>Faecalibacterium</taxon>
    </lineage>
</organism>
<reference evidence="1 2" key="1">
    <citation type="journal article" date="2017" name="Front. Microbiol.">
        <title>New Insights into the Diversity of the Genus Faecalibacterium.</title>
        <authorList>
            <person name="Benevides L."/>
            <person name="Burman S."/>
            <person name="Martin R."/>
            <person name="Robert V."/>
            <person name="Thomas M."/>
            <person name="Miquel S."/>
            <person name="Chain F."/>
            <person name="Sokol H."/>
            <person name="Bermudez-Humaran L.G."/>
            <person name="Morrison M."/>
            <person name="Langella P."/>
            <person name="Azevedo V.A."/>
            <person name="Chatel J.M."/>
            <person name="Soares S."/>
        </authorList>
    </citation>
    <scope>NUCLEOTIDE SEQUENCE [LARGE SCALE GENOMIC DNA]</scope>
    <source>
        <strain evidence="2">CNCM I-4541</strain>
    </source>
</reference>
<proteinExistence type="predicted"/>
<keyword evidence="2" id="KW-1185">Reference proteome</keyword>
<dbReference type="EMBL" id="NMTR01000021">
    <property type="protein sequence ID" value="PDX60469.1"/>
    <property type="molecule type" value="Genomic_DNA"/>
</dbReference>
<evidence type="ECO:0000313" key="1">
    <source>
        <dbReference type="EMBL" id="PDX60469.1"/>
    </source>
</evidence>
<dbReference type="Proteomes" id="UP000220959">
    <property type="component" value="Unassembled WGS sequence"/>
</dbReference>
<protein>
    <submittedName>
        <fullName evidence="1">Uncharacterized protein</fullName>
    </submittedName>
</protein>
<gene>
    <name evidence="1" type="ORF">CGS49_10820</name>
</gene>